<keyword evidence="6" id="KW-0479">Metal-binding</keyword>
<evidence type="ECO:0000256" key="4">
    <source>
        <dbReference type="ARBA" id="ARBA00012864"/>
    </source>
</evidence>
<gene>
    <name evidence="12" type="ORF">PPRIM_AZ9-3.1.T0090223</name>
</gene>
<keyword evidence="7" id="KW-0378">Hydrolase</keyword>
<evidence type="ECO:0000256" key="10">
    <source>
        <dbReference type="ARBA" id="ARBA00023004"/>
    </source>
</evidence>
<feature type="domain" description="Amidohydrolase-related" evidence="11">
    <location>
        <begin position="65"/>
        <end position="406"/>
    </location>
</feature>
<dbReference type="OMA" id="CAPHARW"/>
<evidence type="ECO:0000256" key="7">
    <source>
        <dbReference type="ARBA" id="ARBA00022801"/>
    </source>
</evidence>
<evidence type="ECO:0000259" key="11">
    <source>
        <dbReference type="Pfam" id="PF01979"/>
    </source>
</evidence>
<dbReference type="FunFam" id="3.20.20.140:FF:000007">
    <property type="entry name" value="Imidazolonepropionase"/>
    <property type="match status" value="1"/>
</dbReference>
<dbReference type="AlphaFoldDB" id="A0A8S1JSY9"/>
<keyword evidence="13" id="KW-1185">Reference proteome</keyword>
<keyword evidence="9" id="KW-0862">Zinc</keyword>
<evidence type="ECO:0000256" key="2">
    <source>
        <dbReference type="ARBA" id="ARBA00004758"/>
    </source>
</evidence>
<organism evidence="12 13">
    <name type="scientific">Paramecium primaurelia</name>
    <dbReference type="NCBI Taxonomy" id="5886"/>
    <lineage>
        <taxon>Eukaryota</taxon>
        <taxon>Sar</taxon>
        <taxon>Alveolata</taxon>
        <taxon>Ciliophora</taxon>
        <taxon>Intramacronucleata</taxon>
        <taxon>Oligohymenophorea</taxon>
        <taxon>Peniculida</taxon>
        <taxon>Parameciidae</taxon>
        <taxon>Paramecium</taxon>
    </lineage>
</organism>
<dbReference type="Pfam" id="PF01979">
    <property type="entry name" value="Amidohydro_1"/>
    <property type="match status" value="1"/>
</dbReference>
<dbReference type="GO" id="GO:0019556">
    <property type="term" value="P:L-histidine catabolic process to glutamate and formamide"/>
    <property type="evidence" value="ECO:0007669"/>
    <property type="project" value="InterPro"/>
</dbReference>
<dbReference type="GO" id="GO:0046872">
    <property type="term" value="F:metal ion binding"/>
    <property type="evidence" value="ECO:0007669"/>
    <property type="project" value="UniProtKB-KW"/>
</dbReference>
<evidence type="ECO:0000256" key="8">
    <source>
        <dbReference type="ARBA" id="ARBA00022808"/>
    </source>
</evidence>
<name>A0A8S1JSY9_PARPR</name>
<evidence type="ECO:0000313" key="13">
    <source>
        <dbReference type="Proteomes" id="UP000688137"/>
    </source>
</evidence>
<evidence type="ECO:0000256" key="1">
    <source>
        <dbReference type="ARBA" id="ARBA00000853"/>
    </source>
</evidence>
<evidence type="ECO:0000256" key="3">
    <source>
        <dbReference type="ARBA" id="ARBA00008002"/>
    </source>
</evidence>
<evidence type="ECO:0000313" key="12">
    <source>
        <dbReference type="EMBL" id="CAD8045197.1"/>
    </source>
</evidence>
<reference evidence="12" key="1">
    <citation type="submission" date="2021-01" db="EMBL/GenBank/DDBJ databases">
        <authorList>
            <consortium name="Genoscope - CEA"/>
            <person name="William W."/>
        </authorList>
    </citation>
    <scope>NUCLEOTIDE SEQUENCE</scope>
</reference>
<keyword evidence="8" id="KW-0369">Histidine metabolism</keyword>
<dbReference type="NCBIfam" id="TIGR01224">
    <property type="entry name" value="hutI"/>
    <property type="match status" value="1"/>
</dbReference>
<dbReference type="Proteomes" id="UP000688137">
    <property type="component" value="Unassembled WGS sequence"/>
</dbReference>
<dbReference type="EMBL" id="CAJJDM010000006">
    <property type="protein sequence ID" value="CAD8045197.1"/>
    <property type="molecule type" value="Genomic_DNA"/>
</dbReference>
<keyword evidence="10" id="KW-0408">Iron</keyword>
<proteinExistence type="inferred from homology"/>
<protein>
    <recommendedName>
        <fullName evidence="5">Probable imidazolonepropionase</fullName>
        <ecNumber evidence="4">3.5.2.7</ecNumber>
    </recommendedName>
</protein>
<comment type="caution">
    <text evidence="12">The sequence shown here is derived from an EMBL/GenBank/DDBJ whole genome shotgun (WGS) entry which is preliminary data.</text>
</comment>
<evidence type="ECO:0000256" key="5">
    <source>
        <dbReference type="ARBA" id="ARBA00013406"/>
    </source>
</evidence>
<evidence type="ECO:0000256" key="9">
    <source>
        <dbReference type="ARBA" id="ARBA00022833"/>
    </source>
</evidence>
<dbReference type="InterPro" id="IPR005920">
    <property type="entry name" value="HutI"/>
</dbReference>
<dbReference type="PANTHER" id="PTHR42752">
    <property type="entry name" value="IMIDAZOLONEPROPIONASE"/>
    <property type="match status" value="1"/>
</dbReference>
<sequence length="411" mass="45279">MLLSKAKQIVCISKTGERFKFANPDLCILENASVAINEQGMIVDIGDIDEKYLNYKIVDCRGRCVLPGLIDAHTHPCYAGDRSGEFKMKLEGATYMEIHNKGGGIMYTSRCVNQSSQEELEQILESGIKRAIRNGTTTMEAKSGFGLSTDGEVKQLLTIEAVSKRSPIEIVQTYLGAHALPPGLSEKQAEQDIINNQIPQIKKLIDEDKIHPEFVDVFCEKGIYELESTKNILQEGAKIGLIPSFHGEELNHLESAKLGADLGAIAISHLEHLSKEGIQAMAEKKVVGVILPTTQFILKLQPPPVREMIDSGVPTALATDYCPNAYCMSLPFTMSLACLNLKMRPNEALCAVTLNAAAALNRHKTIGSIEIGKQGDFVILDAPTWEHLIYQIADSPIWKVIKKGKIIYEYL</sequence>
<dbReference type="PANTHER" id="PTHR42752:SF1">
    <property type="entry name" value="IMIDAZOLONEPROPIONASE-RELATED"/>
    <property type="match status" value="1"/>
</dbReference>
<comment type="similarity">
    <text evidence="3">Belongs to the metallo-dependent hydrolases superfamily. HutI family.</text>
</comment>
<dbReference type="InterPro" id="IPR006680">
    <property type="entry name" value="Amidohydro-rel"/>
</dbReference>
<dbReference type="EC" id="3.5.2.7" evidence="4"/>
<comment type="pathway">
    <text evidence="2">Amino-acid degradation; L-histidine degradation into L-glutamate; N-formimidoyl-L-glutamate from L-histidine: step 3/3.</text>
</comment>
<comment type="catalytic activity">
    <reaction evidence="1">
        <text>4-imidazolone-5-propanoate + H2O = N-formimidoyl-L-glutamate</text>
        <dbReference type="Rhea" id="RHEA:23660"/>
        <dbReference type="ChEBI" id="CHEBI:15377"/>
        <dbReference type="ChEBI" id="CHEBI:58928"/>
        <dbReference type="ChEBI" id="CHEBI:77893"/>
        <dbReference type="EC" id="3.5.2.7"/>
    </reaction>
</comment>
<dbReference type="GO" id="GO:0050480">
    <property type="term" value="F:imidazolonepropionase activity"/>
    <property type="evidence" value="ECO:0007669"/>
    <property type="project" value="UniProtKB-EC"/>
</dbReference>
<evidence type="ECO:0000256" key="6">
    <source>
        <dbReference type="ARBA" id="ARBA00022723"/>
    </source>
</evidence>
<dbReference type="GO" id="GO:0005737">
    <property type="term" value="C:cytoplasm"/>
    <property type="evidence" value="ECO:0007669"/>
    <property type="project" value="InterPro"/>
</dbReference>
<accession>A0A8S1JSY9</accession>